<feature type="domain" description="Disease resistance N-terminal" evidence="8">
    <location>
        <begin position="12"/>
        <end position="102"/>
    </location>
</feature>
<dbReference type="Pfam" id="PF23559">
    <property type="entry name" value="WHD_DRP"/>
    <property type="match status" value="1"/>
</dbReference>
<evidence type="ECO:0000256" key="2">
    <source>
        <dbReference type="ARBA" id="ARBA00022614"/>
    </source>
</evidence>
<dbReference type="FunFam" id="1.10.10.10:FF:000322">
    <property type="entry name" value="Probable disease resistance protein At1g63360"/>
    <property type="match status" value="1"/>
</dbReference>
<feature type="domain" description="Disease resistance protein winged helix" evidence="9">
    <location>
        <begin position="443"/>
        <end position="512"/>
    </location>
</feature>
<dbReference type="eggNOG" id="KOG4658">
    <property type="taxonomic scope" value="Eukaryota"/>
</dbReference>
<dbReference type="Pfam" id="PF23598">
    <property type="entry name" value="LRR_14"/>
    <property type="match status" value="1"/>
</dbReference>
<organism evidence="11">
    <name type="scientific">Oryza glumipatula</name>
    <dbReference type="NCBI Taxonomy" id="40148"/>
    <lineage>
        <taxon>Eukaryota</taxon>
        <taxon>Viridiplantae</taxon>
        <taxon>Streptophyta</taxon>
        <taxon>Embryophyta</taxon>
        <taxon>Tracheophyta</taxon>
        <taxon>Spermatophyta</taxon>
        <taxon>Magnoliopsida</taxon>
        <taxon>Liliopsida</taxon>
        <taxon>Poales</taxon>
        <taxon>Poaceae</taxon>
        <taxon>BOP clade</taxon>
        <taxon>Oryzoideae</taxon>
        <taxon>Oryzeae</taxon>
        <taxon>Oryzinae</taxon>
        <taxon>Oryza</taxon>
    </lineage>
</organism>
<dbReference type="Proteomes" id="UP000026961">
    <property type="component" value="Chromosome 11"/>
</dbReference>
<sequence length="922" mass="105089">MAELVVSSAKGAVRSLLGRISTMLVNEAQLLGRVRRDMQFIKDEMEMMDAFLLLLLHQQAGTLDHHYHNQCTPWIRQAMELARDCQDCVEQYAQCIAAGPSSKSLLLGRLRRVSRLVRSLPERHRLAVQIQDIKVRLGEVSHRRKAYDICANLNSYRPPEQDNGGEQEDEAAWRRYLASAEPPADLKNTVNELVRWLMEDQPAGLRIIPVVGICVDTSAIIAERVYQHSSVTSLFDCKAWITVRDCQSHLQILKDILCQLVLPLNKFRSEMIGWNEEQLVEKLRCYLRGKIFLIVLHDVRDESIWSHIKLAFPDDCSAGSAIIITTDDDKVAESFSAYKIFNPDSPGYVLNFFLSKAIALLKHENEKQLRKILPCMLIHLEPETFFMKMLLRYLYYGRYATLRLRDALQHTSSLHDYWPKNMVYLCYNYLPDKYRSCMLYLSIFPPGCSIRRTSLVRRWIVEGLITDEQERSAVKQADHCFDALVGRLILCPRDIDASGKFRTCIVPDLVHDALTDLVARGSNITSVDTVLAPPELARHLSIRFSTKLHMSPSEPINSILSFLKSLHSSSQLGLLKVLDLDGCKGLKRRHLKNICGIYLLKYLSLRDTDITRLPKEIENLIYLETLDIRQTKISVFPRKSLVLPMLKHLFSGHTVYPSEDIIRQQESFSAIHIPHQIGRMTNMEILSHVKVSHGGMELIAVGQLLKLRKLGVVIHDIDKDGFDSLLHVIGKLNKRLRSLSVQIRSPSAADGSNGFDMSMMYSTYPRLLESLTICGIKSGLPQWIEHLHQLTKVTLHDTSLTESAIHVLGKLVGLRYLRLRHRSYIRGDLTISTREFKNLRFLFIEGPDIVSISFDEGAAPRLERMVWRFMTMVSLVGIGHLLSIRELELEGDSDLEKIGVILRDIKAHPNDPSLKHIPAAGN</sequence>
<keyword evidence="5" id="KW-0611">Plant defense</keyword>
<dbReference type="Gene3D" id="3.40.50.300">
    <property type="entry name" value="P-loop containing nucleotide triphosphate hydrolases"/>
    <property type="match status" value="1"/>
</dbReference>
<evidence type="ECO:0000259" key="8">
    <source>
        <dbReference type="Pfam" id="PF18052"/>
    </source>
</evidence>
<dbReference type="EnsemblPlants" id="OGLUM11G20910.1">
    <property type="protein sequence ID" value="OGLUM11G20910.1"/>
    <property type="gene ID" value="OGLUM11G20910"/>
</dbReference>
<reference evidence="11" key="1">
    <citation type="submission" date="2015-04" db="UniProtKB">
        <authorList>
            <consortium name="EnsemblPlants"/>
        </authorList>
    </citation>
    <scope>IDENTIFICATION</scope>
</reference>
<evidence type="ECO:0000259" key="7">
    <source>
        <dbReference type="Pfam" id="PF00931"/>
    </source>
</evidence>
<dbReference type="AlphaFoldDB" id="A0A0E0BLS5"/>
<keyword evidence="4" id="KW-0547">Nucleotide-binding</keyword>
<dbReference type="HOGENOM" id="CLU_000837_7_1_1"/>
<evidence type="ECO:0000256" key="4">
    <source>
        <dbReference type="ARBA" id="ARBA00022741"/>
    </source>
</evidence>
<dbReference type="GO" id="GO:0002758">
    <property type="term" value="P:innate immune response-activating signaling pathway"/>
    <property type="evidence" value="ECO:0007669"/>
    <property type="project" value="UniProtKB-ARBA"/>
</dbReference>
<dbReference type="Pfam" id="PF00931">
    <property type="entry name" value="NB-ARC"/>
    <property type="match status" value="1"/>
</dbReference>
<dbReference type="SUPFAM" id="SSF52047">
    <property type="entry name" value="RNI-like"/>
    <property type="match status" value="1"/>
</dbReference>
<dbReference type="GO" id="GO:0043531">
    <property type="term" value="F:ADP binding"/>
    <property type="evidence" value="ECO:0007669"/>
    <property type="project" value="InterPro"/>
</dbReference>
<dbReference type="InterPro" id="IPR055414">
    <property type="entry name" value="LRR_R13L4/SHOC2-like"/>
</dbReference>
<feature type="domain" description="Disease resistance R13L4/SHOC-2-like LRR" evidence="10">
    <location>
        <begin position="564"/>
        <end position="914"/>
    </location>
</feature>
<keyword evidence="3" id="KW-0677">Repeat</keyword>
<dbReference type="SUPFAM" id="SSF52540">
    <property type="entry name" value="P-loop containing nucleoside triphosphate hydrolases"/>
    <property type="match status" value="1"/>
</dbReference>
<dbReference type="Gene3D" id="3.80.10.10">
    <property type="entry name" value="Ribonuclease Inhibitor"/>
    <property type="match status" value="1"/>
</dbReference>
<evidence type="ECO:0000259" key="9">
    <source>
        <dbReference type="Pfam" id="PF23559"/>
    </source>
</evidence>
<dbReference type="Gene3D" id="1.20.5.4130">
    <property type="match status" value="1"/>
</dbReference>
<dbReference type="InterPro" id="IPR002182">
    <property type="entry name" value="NB-ARC"/>
</dbReference>
<dbReference type="InterPro" id="IPR027417">
    <property type="entry name" value="P-loop_NTPase"/>
</dbReference>
<dbReference type="PANTHER" id="PTHR23155:SF1062">
    <property type="entry name" value="OS11G0579400 PROTEIN"/>
    <property type="match status" value="1"/>
</dbReference>
<dbReference type="InterPro" id="IPR041118">
    <property type="entry name" value="Rx_N"/>
</dbReference>
<keyword evidence="2" id="KW-0433">Leucine-rich repeat</keyword>
<dbReference type="InterPro" id="IPR058922">
    <property type="entry name" value="WHD_DRP"/>
</dbReference>
<dbReference type="Pfam" id="PF18052">
    <property type="entry name" value="Rx_N"/>
    <property type="match status" value="1"/>
</dbReference>
<protein>
    <recommendedName>
        <fullName evidence="13">NB-ARC domain-containing protein</fullName>
    </recommendedName>
</protein>
<dbReference type="InterPro" id="IPR044974">
    <property type="entry name" value="Disease_R_plants"/>
</dbReference>
<evidence type="ECO:0000313" key="12">
    <source>
        <dbReference type="Proteomes" id="UP000026961"/>
    </source>
</evidence>
<dbReference type="GO" id="GO:0042742">
    <property type="term" value="P:defense response to bacterium"/>
    <property type="evidence" value="ECO:0007669"/>
    <property type="project" value="UniProtKB-ARBA"/>
</dbReference>
<evidence type="ECO:0000259" key="10">
    <source>
        <dbReference type="Pfam" id="PF23598"/>
    </source>
</evidence>
<proteinExistence type="inferred from homology"/>
<evidence type="ECO:0000256" key="5">
    <source>
        <dbReference type="ARBA" id="ARBA00022821"/>
    </source>
</evidence>
<dbReference type="Gramene" id="OGLUM11G20910.1">
    <property type="protein sequence ID" value="OGLUM11G20910.1"/>
    <property type="gene ID" value="OGLUM11G20910"/>
</dbReference>
<dbReference type="InterPro" id="IPR038005">
    <property type="entry name" value="RX-like_CC"/>
</dbReference>
<dbReference type="InterPro" id="IPR036388">
    <property type="entry name" value="WH-like_DNA-bd_sf"/>
</dbReference>
<keyword evidence="6" id="KW-0175">Coiled coil</keyword>
<feature type="domain" description="NB-ARC" evidence="7">
    <location>
        <begin position="187"/>
        <end position="337"/>
    </location>
</feature>
<name>A0A0E0BLS5_9ORYZ</name>
<accession>A0A0E0BLS5</accession>
<evidence type="ECO:0000256" key="6">
    <source>
        <dbReference type="ARBA" id="ARBA00023054"/>
    </source>
</evidence>
<keyword evidence="12" id="KW-1185">Reference proteome</keyword>
<dbReference type="InterPro" id="IPR032675">
    <property type="entry name" value="LRR_dom_sf"/>
</dbReference>
<evidence type="ECO:0000313" key="11">
    <source>
        <dbReference type="EnsemblPlants" id="OGLUM11G20910.1"/>
    </source>
</evidence>
<evidence type="ECO:0000256" key="3">
    <source>
        <dbReference type="ARBA" id="ARBA00022737"/>
    </source>
</evidence>
<reference evidence="11" key="2">
    <citation type="submission" date="2018-05" db="EMBL/GenBank/DDBJ databases">
        <title>OgluRS3 (Oryza glumaepatula Reference Sequence Version 3).</title>
        <authorList>
            <person name="Zhang J."/>
            <person name="Kudrna D."/>
            <person name="Lee S."/>
            <person name="Talag J."/>
            <person name="Welchert J."/>
            <person name="Wing R.A."/>
        </authorList>
    </citation>
    <scope>NUCLEOTIDE SEQUENCE [LARGE SCALE GENOMIC DNA]</scope>
</reference>
<evidence type="ECO:0000256" key="1">
    <source>
        <dbReference type="ARBA" id="ARBA00008894"/>
    </source>
</evidence>
<evidence type="ECO:0008006" key="13">
    <source>
        <dbReference type="Google" id="ProtNLM"/>
    </source>
</evidence>
<dbReference type="PANTHER" id="PTHR23155">
    <property type="entry name" value="DISEASE RESISTANCE PROTEIN RP"/>
    <property type="match status" value="1"/>
</dbReference>
<comment type="similarity">
    <text evidence="1">Belongs to the disease resistance NB-LRR family.</text>
</comment>
<dbReference type="STRING" id="40148.A0A0E0BLS5"/>
<dbReference type="GO" id="GO:0009626">
    <property type="term" value="P:plant-type hypersensitive response"/>
    <property type="evidence" value="ECO:0007669"/>
    <property type="project" value="UniProtKB-ARBA"/>
</dbReference>
<dbReference type="CDD" id="cd14798">
    <property type="entry name" value="RX-CC_like"/>
    <property type="match status" value="1"/>
</dbReference>
<dbReference type="Gene3D" id="1.10.10.10">
    <property type="entry name" value="Winged helix-like DNA-binding domain superfamily/Winged helix DNA-binding domain"/>
    <property type="match status" value="1"/>
</dbReference>